<feature type="domain" description="TonB-dependent receptor plug" evidence="18">
    <location>
        <begin position="75"/>
        <end position="172"/>
    </location>
</feature>
<keyword evidence="7 16" id="KW-0732">Signal</keyword>
<keyword evidence="4 14" id="KW-1134">Transmembrane beta strand</keyword>
<evidence type="ECO:0000256" key="1">
    <source>
        <dbReference type="ARBA" id="ARBA00004571"/>
    </source>
</evidence>
<dbReference type="EMBL" id="FNBP01000014">
    <property type="protein sequence ID" value="SDG92457.1"/>
    <property type="molecule type" value="Genomic_DNA"/>
</dbReference>
<evidence type="ECO:0000313" key="19">
    <source>
        <dbReference type="EMBL" id="SDG92457.1"/>
    </source>
</evidence>
<evidence type="ECO:0000256" key="3">
    <source>
        <dbReference type="ARBA" id="ARBA00022448"/>
    </source>
</evidence>
<evidence type="ECO:0000256" key="9">
    <source>
        <dbReference type="ARBA" id="ARBA00023065"/>
    </source>
</evidence>
<evidence type="ECO:0000256" key="8">
    <source>
        <dbReference type="ARBA" id="ARBA00023004"/>
    </source>
</evidence>
<dbReference type="RefSeq" id="WP_093744033.1">
    <property type="nucleotide sequence ID" value="NZ_FNBP01000014.1"/>
</dbReference>
<keyword evidence="20" id="KW-1185">Reference proteome</keyword>
<dbReference type="Pfam" id="PF00593">
    <property type="entry name" value="TonB_dep_Rec_b-barrel"/>
    <property type="match status" value="1"/>
</dbReference>
<dbReference type="GO" id="GO:0015344">
    <property type="term" value="F:siderophore uptake transmembrane transporter activity"/>
    <property type="evidence" value="ECO:0007669"/>
    <property type="project" value="TreeGrafter"/>
</dbReference>
<dbReference type="Pfam" id="PF07715">
    <property type="entry name" value="Plug"/>
    <property type="match status" value="1"/>
</dbReference>
<dbReference type="InterPro" id="IPR010105">
    <property type="entry name" value="TonB_sidphr_rcpt"/>
</dbReference>
<evidence type="ECO:0000256" key="10">
    <source>
        <dbReference type="ARBA" id="ARBA00023077"/>
    </source>
</evidence>
<dbReference type="NCBIfam" id="TIGR01783">
    <property type="entry name" value="TonB-siderophor"/>
    <property type="match status" value="1"/>
</dbReference>
<dbReference type="OrthoDB" id="9760333at2"/>
<comment type="subcellular location">
    <subcellularLocation>
        <location evidence="1 14">Cell outer membrane</location>
        <topology evidence="1 14">Multi-pass membrane protein</topology>
    </subcellularLocation>
</comment>
<feature type="domain" description="TonB-dependent receptor-like beta-barrel" evidence="17">
    <location>
        <begin position="246"/>
        <end position="668"/>
    </location>
</feature>
<dbReference type="InterPro" id="IPR036942">
    <property type="entry name" value="Beta-barrel_TonB_sf"/>
</dbReference>
<comment type="similarity">
    <text evidence="2 14 15">Belongs to the TonB-dependent receptor family.</text>
</comment>
<dbReference type="Gene3D" id="2.170.130.10">
    <property type="entry name" value="TonB-dependent receptor, plug domain"/>
    <property type="match status" value="1"/>
</dbReference>
<dbReference type="PROSITE" id="PS52016">
    <property type="entry name" value="TONB_DEPENDENT_REC_3"/>
    <property type="match status" value="1"/>
</dbReference>
<feature type="signal peptide" evidence="16">
    <location>
        <begin position="1"/>
        <end position="33"/>
    </location>
</feature>
<evidence type="ECO:0000256" key="7">
    <source>
        <dbReference type="ARBA" id="ARBA00022729"/>
    </source>
</evidence>
<evidence type="ECO:0000256" key="13">
    <source>
        <dbReference type="ARBA" id="ARBA00023237"/>
    </source>
</evidence>
<gene>
    <name evidence="19" type="ORF">SAMN04489759_11462</name>
</gene>
<evidence type="ECO:0000256" key="6">
    <source>
        <dbReference type="ARBA" id="ARBA00022692"/>
    </source>
</evidence>
<dbReference type="PANTHER" id="PTHR32552:SF68">
    <property type="entry name" value="FERRICHROME OUTER MEMBRANE TRANSPORTER_PHAGE RECEPTOR"/>
    <property type="match status" value="1"/>
</dbReference>
<keyword evidence="3 14" id="KW-0813">Transport</keyword>
<evidence type="ECO:0000256" key="11">
    <source>
        <dbReference type="ARBA" id="ARBA00023136"/>
    </source>
</evidence>
<dbReference type="InterPro" id="IPR012910">
    <property type="entry name" value="Plug_dom"/>
</dbReference>
<organism evidence="19 20">
    <name type="scientific">Sulfitobacter delicatus</name>
    <dbReference type="NCBI Taxonomy" id="218672"/>
    <lineage>
        <taxon>Bacteria</taxon>
        <taxon>Pseudomonadati</taxon>
        <taxon>Pseudomonadota</taxon>
        <taxon>Alphaproteobacteria</taxon>
        <taxon>Rhodobacterales</taxon>
        <taxon>Roseobacteraceae</taxon>
        <taxon>Sulfitobacter</taxon>
    </lineage>
</organism>
<keyword evidence="13 14" id="KW-0998">Cell outer membrane</keyword>
<keyword evidence="8" id="KW-0408">Iron</keyword>
<dbReference type="AlphaFoldDB" id="A0A1G7Y7X6"/>
<name>A0A1G7Y7X6_9RHOB</name>
<dbReference type="STRING" id="218672.SAMN04489759_11462"/>
<keyword evidence="6 14" id="KW-0812">Transmembrane</keyword>
<keyword evidence="5" id="KW-0410">Iron transport</keyword>
<protein>
    <submittedName>
        <fullName evidence="19">Iron complex outermembrane recepter protein</fullName>
    </submittedName>
</protein>
<dbReference type="Proteomes" id="UP000199399">
    <property type="component" value="Unassembled WGS sequence"/>
</dbReference>
<keyword evidence="11 14" id="KW-0472">Membrane</keyword>
<evidence type="ECO:0000256" key="4">
    <source>
        <dbReference type="ARBA" id="ARBA00022452"/>
    </source>
</evidence>
<keyword evidence="9" id="KW-0406">Ion transport</keyword>
<evidence type="ECO:0000256" key="12">
    <source>
        <dbReference type="ARBA" id="ARBA00023170"/>
    </source>
</evidence>
<dbReference type="PANTHER" id="PTHR32552">
    <property type="entry name" value="FERRICHROME IRON RECEPTOR-RELATED"/>
    <property type="match status" value="1"/>
</dbReference>
<evidence type="ECO:0000256" key="15">
    <source>
        <dbReference type="RuleBase" id="RU003357"/>
    </source>
</evidence>
<reference evidence="20" key="1">
    <citation type="submission" date="2016-10" db="EMBL/GenBank/DDBJ databases">
        <authorList>
            <person name="Varghese N."/>
            <person name="Submissions S."/>
        </authorList>
    </citation>
    <scope>NUCLEOTIDE SEQUENCE [LARGE SCALE GENOMIC DNA]</scope>
    <source>
        <strain evidence="20">DSM 16477</strain>
    </source>
</reference>
<evidence type="ECO:0000256" key="5">
    <source>
        <dbReference type="ARBA" id="ARBA00022496"/>
    </source>
</evidence>
<sequence>MSSTHFTPRHLGRGSLKTALLCCTALVPGALSAQDAYQLDDVILEASERNSGAADAQTVVASELSSGGKLSGEILDIPASVSVITSREIEARGADSVEQVLNYTAGATTDSYGADDRFDYFILRGFEAYTYRDGLTLGPNFGAVREEPFAFERVEVIKGASSSTFGPSDPGGSVNYVTKRPRAERFGSVYTSVDSYGSLETGVDFGDTLDEEGTLSYRFTGLLRDGELEYPTAENDEVFAMGGLTWRPSDASELTVIVDHLNRDSVPGSGGFPSGGDYDRDDVFYGEPDYNYRGTERTTVSVLGAHDFDNGLTFEGTLRYSDSADDFGYAYVSDYTPNDSTVDRAYFASDGTSESFISDLHLTYEGFVGGAASTTTAGVEFSWSDESDQRFYGAAPSVDIDNPTPTGRPTSVPMYADLDTETEGRAVYLQQEFNWNERFIASFGLRHDWIDVTETNNLAGTVQAGEISETTGRLGLTYKITPNVSIFGNYAQSVVPAGTGVEPEEGEQFELGTKWQPMGTNALLTASVYDLSKFNITRTNPATNQPETIGEIGVRGIDLEAKAEMGAYTFTGAYSYLDAEIKENGTSGNVGNRPGLVPEHVASVWASRTWENVGRGDLTVGLGARFNSGYYYSDSNATGETGSFVVVDAAVTYDLTEQTALSANVTNLFDEKHTAYGGAYADFYSPGREVTVKLSHNW</sequence>
<dbReference type="Gene3D" id="2.40.170.20">
    <property type="entry name" value="TonB-dependent receptor, beta-barrel domain"/>
    <property type="match status" value="1"/>
</dbReference>
<evidence type="ECO:0000259" key="17">
    <source>
        <dbReference type="Pfam" id="PF00593"/>
    </source>
</evidence>
<dbReference type="SUPFAM" id="SSF56935">
    <property type="entry name" value="Porins"/>
    <property type="match status" value="1"/>
</dbReference>
<dbReference type="GO" id="GO:0009279">
    <property type="term" value="C:cell outer membrane"/>
    <property type="evidence" value="ECO:0007669"/>
    <property type="project" value="UniProtKB-SubCell"/>
</dbReference>
<dbReference type="GO" id="GO:0038023">
    <property type="term" value="F:signaling receptor activity"/>
    <property type="evidence" value="ECO:0007669"/>
    <property type="project" value="InterPro"/>
</dbReference>
<keyword evidence="10 15" id="KW-0798">TonB box</keyword>
<feature type="chain" id="PRO_5011466605" evidence="16">
    <location>
        <begin position="34"/>
        <end position="698"/>
    </location>
</feature>
<keyword evidence="12" id="KW-0675">Receptor</keyword>
<evidence type="ECO:0000313" key="20">
    <source>
        <dbReference type="Proteomes" id="UP000199399"/>
    </source>
</evidence>
<dbReference type="InterPro" id="IPR039426">
    <property type="entry name" value="TonB-dep_rcpt-like"/>
</dbReference>
<evidence type="ECO:0000256" key="2">
    <source>
        <dbReference type="ARBA" id="ARBA00009810"/>
    </source>
</evidence>
<evidence type="ECO:0000259" key="18">
    <source>
        <dbReference type="Pfam" id="PF07715"/>
    </source>
</evidence>
<evidence type="ECO:0000256" key="14">
    <source>
        <dbReference type="PROSITE-ProRule" id="PRU01360"/>
    </source>
</evidence>
<proteinExistence type="inferred from homology"/>
<dbReference type="CDD" id="cd01347">
    <property type="entry name" value="ligand_gated_channel"/>
    <property type="match status" value="1"/>
</dbReference>
<evidence type="ECO:0000256" key="16">
    <source>
        <dbReference type="SAM" id="SignalP"/>
    </source>
</evidence>
<accession>A0A1G7Y7X6</accession>
<dbReference type="InterPro" id="IPR000531">
    <property type="entry name" value="Beta-barrel_TonB"/>
</dbReference>
<dbReference type="InterPro" id="IPR037066">
    <property type="entry name" value="Plug_dom_sf"/>
</dbReference>
<dbReference type="GO" id="GO:0015891">
    <property type="term" value="P:siderophore transport"/>
    <property type="evidence" value="ECO:0007669"/>
    <property type="project" value="InterPro"/>
</dbReference>